<protein>
    <submittedName>
        <fullName evidence="1">Uncharacterized protein</fullName>
    </submittedName>
</protein>
<dbReference type="EMBL" id="JACGWJ010000029">
    <property type="protein sequence ID" value="KAL0303633.1"/>
    <property type="molecule type" value="Genomic_DNA"/>
</dbReference>
<reference evidence="1" key="1">
    <citation type="submission" date="2020-06" db="EMBL/GenBank/DDBJ databases">
        <authorList>
            <person name="Li T."/>
            <person name="Hu X."/>
            <person name="Zhang T."/>
            <person name="Song X."/>
            <person name="Zhang H."/>
            <person name="Dai N."/>
            <person name="Sheng W."/>
            <person name="Hou X."/>
            <person name="Wei L."/>
        </authorList>
    </citation>
    <scope>NUCLEOTIDE SEQUENCE</scope>
    <source>
        <strain evidence="1">G02</strain>
        <tissue evidence="1">Leaf</tissue>
    </source>
</reference>
<gene>
    <name evidence="1" type="ORF">Sradi_6231400</name>
</gene>
<evidence type="ECO:0000313" key="1">
    <source>
        <dbReference type="EMBL" id="KAL0303633.1"/>
    </source>
</evidence>
<accession>A0AAW2KB46</accession>
<organism evidence="1">
    <name type="scientific">Sesamum radiatum</name>
    <name type="common">Black benniseed</name>
    <dbReference type="NCBI Taxonomy" id="300843"/>
    <lineage>
        <taxon>Eukaryota</taxon>
        <taxon>Viridiplantae</taxon>
        <taxon>Streptophyta</taxon>
        <taxon>Embryophyta</taxon>
        <taxon>Tracheophyta</taxon>
        <taxon>Spermatophyta</taxon>
        <taxon>Magnoliopsida</taxon>
        <taxon>eudicotyledons</taxon>
        <taxon>Gunneridae</taxon>
        <taxon>Pentapetalae</taxon>
        <taxon>asterids</taxon>
        <taxon>lamiids</taxon>
        <taxon>Lamiales</taxon>
        <taxon>Pedaliaceae</taxon>
        <taxon>Sesamum</taxon>
    </lineage>
</organism>
<sequence length="57" mass="5797">MESAESSIALASTTGGEISWEGIAFDASIPPTGSPAIGLPPEHAQILQVAFQAKTQS</sequence>
<proteinExistence type="predicted"/>
<reference evidence="1" key="2">
    <citation type="journal article" date="2024" name="Plant">
        <title>Genomic evolution and insights into agronomic trait innovations of Sesamum species.</title>
        <authorList>
            <person name="Miao H."/>
            <person name="Wang L."/>
            <person name="Qu L."/>
            <person name="Liu H."/>
            <person name="Sun Y."/>
            <person name="Le M."/>
            <person name="Wang Q."/>
            <person name="Wei S."/>
            <person name="Zheng Y."/>
            <person name="Lin W."/>
            <person name="Duan Y."/>
            <person name="Cao H."/>
            <person name="Xiong S."/>
            <person name="Wang X."/>
            <person name="Wei L."/>
            <person name="Li C."/>
            <person name="Ma Q."/>
            <person name="Ju M."/>
            <person name="Zhao R."/>
            <person name="Li G."/>
            <person name="Mu C."/>
            <person name="Tian Q."/>
            <person name="Mei H."/>
            <person name="Zhang T."/>
            <person name="Gao T."/>
            <person name="Zhang H."/>
        </authorList>
    </citation>
    <scope>NUCLEOTIDE SEQUENCE</scope>
    <source>
        <strain evidence="1">G02</strain>
    </source>
</reference>
<comment type="caution">
    <text evidence="1">The sequence shown here is derived from an EMBL/GenBank/DDBJ whole genome shotgun (WGS) entry which is preliminary data.</text>
</comment>
<name>A0AAW2KB46_SESRA</name>
<dbReference type="AlphaFoldDB" id="A0AAW2KB46"/>